<accession>A0A963YX35</accession>
<reference evidence="1" key="2">
    <citation type="submission" date="2021-01" db="EMBL/GenBank/DDBJ databases">
        <authorList>
            <person name="Mieszkin S."/>
            <person name="Pouder E."/>
            <person name="Alain K."/>
        </authorList>
    </citation>
    <scope>NUCLEOTIDE SEQUENCE</scope>
    <source>
        <strain evidence="1">HW T2.11</strain>
    </source>
</reference>
<gene>
    <name evidence="1" type="ORF">ASILVAE211_24905</name>
</gene>
<name>A0A963YX35_9PROT</name>
<sequence length="917" mass="99222">MTITKYLTKSSEEKPSGAISALIEAGFTKQLVIPVAPPIAPGITVGGLGKTPARVSLNNDQWYYLNDWRNGVSDQVRETSDEAGANVGLILGTLHSEQNYICLDGDMTTGTSEEDRATVVAVQLRSRMIKAVEQYLGKPFPVRNTRPGRVAMVFRIKPGASAGRKDVVYLAHPKEGDLGKIEILANGQQVVMGGVHPVTMAPITWCMSDDETVTVPAPQIADIPMLESREAFNALLDAVLADLLLARISATRSTGTAQGTTKRTEEDQCPPSAEAVIEAFDLLPHDARIDRDAYVKLMQAASACRRILIDRDAASADEIDQLDIAVVAWASRWEDPRGEGTTVEKETGKWFDDWQNGGDYAGWPTIRGMADAMGVDEVSQHEAQGDFEPTEGPPPAWSKKRIEWKPGCLAELVTKTEDALLAAPLPIYQRGNDLVRPGVAKIRTRGSDTTTEAVVFSVIGDFGMLDLISQASIWETYDGRKKDFKVIDSPMPVARTLLSRKHLWRFPAITGIIAAPTLRPDGSVLSEPGYDEATGFFNTAADIALSSVLDAPTKQDAERALNLLNGLLEDFPFADAVQGRISAGRAAMLSGLLSAVCRGCLGPIPLHAINATAAGSGKTYYTDLVAGVSLGRSCPTQGVPNAVEFEKQLDGMLLAGHPLFCLDNCNGVLQSNKLCQALTASTLSLRPLGNSDMPEVSMQAMMIANGNNITIAGDLVRRALLTVLDPKVERPELRDFKQEPLDMIRADRSVYVEACLIIVRAYILAGRPGCIRPKLASFDAWSDNIRSALVWLGCEDPVATMEQVRAADPVLGALRSFMGSWPASLTNPKGQTVAELVEAANAPHPKAEIGSFRYLNPDWREALKNGPGLDTDPLGKWLRDNAGRVVDGKRIEKTEYKASGSIYRWIIQDIAALQEAA</sequence>
<dbReference type="RefSeq" id="WP_227324082.1">
    <property type="nucleotide sequence ID" value="NZ_JAESVB010000036.1"/>
</dbReference>
<dbReference type="EMBL" id="JAESVB010000036">
    <property type="protein sequence ID" value="MCB8878439.1"/>
    <property type="molecule type" value="Genomic_DNA"/>
</dbReference>
<evidence type="ECO:0000313" key="2">
    <source>
        <dbReference type="Proteomes" id="UP000708298"/>
    </source>
</evidence>
<protein>
    <recommendedName>
        <fullName evidence="3">DNA primase/polymerase bifunctional N-terminal domain-containing protein</fullName>
    </recommendedName>
</protein>
<keyword evidence="2" id="KW-1185">Reference proteome</keyword>
<evidence type="ECO:0008006" key="3">
    <source>
        <dbReference type="Google" id="ProtNLM"/>
    </source>
</evidence>
<organism evidence="1 2">
    <name type="scientific">Acidisoma silvae</name>
    <dbReference type="NCBI Taxonomy" id="2802396"/>
    <lineage>
        <taxon>Bacteria</taxon>
        <taxon>Pseudomonadati</taxon>
        <taxon>Pseudomonadota</taxon>
        <taxon>Alphaproteobacteria</taxon>
        <taxon>Acetobacterales</taxon>
        <taxon>Acidocellaceae</taxon>
        <taxon>Acidisoma</taxon>
    </lineage>
</organism>
<dbReference type="AlphaFoldDB" id="A0A963YX35"/>
<proteinExistence type="predicted"/>
<comment type="caution">
    <text evidence="1">The sequence shown here is derived from an EMBL/GenBank/DDBJ whole genome shotgun (WGS) entry which is preliminary data.</text>
</comment>
<evidence type="ECO:0000313" key="1">
    <source>
        <dbReference type="EMBL" id="MCB8878439.1"/>
    </source>
</evidence>
<reference evidence="1" key="1">
    <citation type="journal article" date="2021" name="Microorganisms">
        <title>Acidisoma silvae sp. nov. and Acidisomacellulosilytica sp. nov., Two Acidophilic Bacteria Isolated from Decaying Wood, Hydrolyzing Cellulose and Producing Poly-3-hydroxybutyrate.</title>
        <authorList>
            <person name="Mieszkin S."/>
            <person name="Pouder E."/>
            <person name="Uroz S."/>
            <person name="Simon-Colin C."/>
            <person name="Alain K."/>
        </authorList>
    </citation>
    <scope>NUCLEOTIDE SEQUENCE</scope>
    <source>
        <strain evidence="1">HW T2.11</strain>
    </source>
</reference>
<dbReference type="Proteomes" id="UP000708298">
    <property type="component" value="Unassembled WGS sequence"/>
</dbReference>